<dbReference type="EMBL" id="JAFJYH010000162">
    <property type="protein sequence ID" value="KAG4417187.1"/>
    <property type="molecule type" value="Genomic_DNA"/>
</dbReference>
<dbReference type="AlphaFoldDB" id="A0A8H7TCK0"/>
<dbReference type="Proteomes" id="UP000664132">
    <property type="component" value="Unassembled WGS sequence"/>
</dbReference>
<feature type="region of interest" description="Disordered" evidence="1">
    <location>
        <begin position="1"/>
        <end position="30"/>
    </location>
</feature>
<accession>A0A8H7TCK0</accession>
<keyword evidence="3" id="KW-1185">Reference proteome</keyword>
<proteinExistence type="predicted"/>
<feature type="compositionally biased region" description="Basic and acidic residues" evidence="1">
    <location>
        <begin position="1"/>
        <end position="20"/>
    </location>
</feature>
<name>A0A8H7TCK0_9HELO</name>
<evidence type="ECO:0000256" key="1">
    <source>
        <dbReference type="SAM" id="MobiDB-lite"/>
    </source>
</evidence>
<evidence type="ECO:0000313" key="3">
    <source>
        <dbReference type="Proteomes" id="UP000664132"/>
    </source>
</evidence>
<feature type="region of interest" description="Disordered" evidence="1">
    <location>
        <begin position="58"/>
        <end position="115"/>
    </location>
</feature>
<comment type="caution">
    <text evidence="2">The sequence shown here is derived from an EMBL/GenBank/DDBJ whole genome shotgun (WGS) entry which is preliminary data.</text>
</comment>
<gene>
    <name evidence="2" type="ORF">IFR04_009700</name>
</gene>
<reference evidence="2" key="1">
    <citation type="submission" date="2021-02" db="EMBL/GenBank/DDBJ databases">
        <title>Genome sequence Cadophora malorum strain M34.</title>
        <authorList>
            <person name="Stefanovic E."/>
            <person name="Vu D."/>
            <person name="Scully C."/>
            <person name="Dijksterhuis J."/>
            <person name="Roader J."/>
            <person name="Houbraken J."/>
        </authorList>
    </citation>
    <scope>NUCLEOTIDE SEQUENCE</scope>
    <source>
        <strain evidence="2">M34</strain>
    </source>
</reference>
<evidence type="ECO:0000313" key="2">
    <source>
        <dbReference type="EMBL" id="KAG4417187.1"/>
    </source>
</evidence>
<sequence>MPSKKQEEKRREKKKEENPQKKTVFGPVPPCKASDCPIKASYSQGIYLHEGNPATKYWETPVFGKSNPPPEMKRTGKKKSVFVQPVPPPSDREGRGPGGSVGEARCTWVPTMCGR</sequence>
<organism evidence="2 3">
    <name type="scientific">Cadophora malorum</name>
    <dbReference type="NCBI Taxonomy" id="108018"/>
    <lineage>
        <taxon>Eukaryota</taxon>
        <taxon>Fungi</taxon>
        <taxon>Dikarya</taxon>
        <taxon>Ascomycota</taxon>
        <taxon>Pezizomycotina</taxon>
        <taxon>Leotiomycetes</taxon>
        <taxon>Helotiales</taxon>
        <taxon>Ploettnerulaceae</taxon>
        <taxon>Cadophora</taxon>
    </lineage>
</organism>
<protein>
    <submittedName>
        <fullName evidence="2">Uncharacterized protein</fullName>
    </submittedName>
</protein>